<dbReference type="Proteomes" id="UP000503462">
    <property type="component" value="Chromosome 2"/>
</dbReference>
<feature type="compositionally biased region" description="Pro residues" evidence="1">
    <location>
        <begin position="253"/>
        <end position="264"/>
    </location>
</feature>
<organism evidence="3 4">
    <name type="scientific">Peltaster fructicola</name>
    <dbReference type="NCBI Taxonomy" id="286661"/>
    <lineage>
        <taxon>Eukaryota</taxon>
        <taxon>Fungi</taxon>
        <taxon>Dikarya</taxon>
        <taxon>Ascomycota</taxon>
        <taxon>Pezizomycotina</taxon>
        <taxon>Dothideomycetes</taxon>
        <taxon>Dothideomycetes incertae sedis</taxon>
        <taxon>Peltaster</taxon>
    </lineage>
</organism>
<evidence type="ECO:0000256" key="1">
    <source>
        <dbReference type="SAM" id="MobiDB-lite"/>
    </source>
</evidence>
<proteinExistence type="predicted"/>
<keyword evidence="2" id="KW-0472">Membrane</keyword>
<sequence>MADITVLTQFNDLSIYNAGTLRTTFSGFTRVGTVVLFLYTTFTFAPVFVFDSALPTLMAPVIVLASAVPMAFSAVLAAPFVSTVRVRVPKEARKSVDSVVRYVRRLPPDTKVTFQTMRWLPWPVKSVVRFDELRRIDARKSHSANLAILPAGDVKAKQREQLEGSPLLAGLMKRMYSRLWVDREQAQDRSSAPGVLDIIWEQIPFAETETRKEIQPVAKTSVDSRKMISSKTNLELAAKKSTQPKLASRPRIAAPPPPSKYMGR</sequence>
<evidence type="ECO:0000313" key="3">
    <source>
        <dbReference type="EMBL" id="QIW97610.1"/>
    </source>
</evidence>
<reference evidence="3 4" key="1">
    <citation type="journal article" date="2016" name="Sci. Rep.">
        <title>Peltaster fructicola genome reveals evolution from an invasive phytopathogen to an ectophytic parasite.</title>
        <authorList>
            <person name="Xu C."/>
            <person name="Chen H."/>
            <person name="Gleason M.L."/>
            <person name="Xu J.R."/>
            <person name="Liu H."/>
            <person name="Zhang R."/>
            <person name="Sun G."/>
        </authorList>
    </citation>
    <scope>NUCLEOTIDE SEQUENCE [LARGE SCALE GENOMIC DNA]</scope>
    <source>
        <strain evidence="3 4">LNHT1506</strain>
    </source>
</reference>
<gene>
    <name evidence="3" type="ORF">AMS68_003128</name>
</gene>
<keyword evidence="4" id="KW-1185">Reference proteome</keyword>
<protein>
    <submittedName>
        <fullName evidence="3">Uncharacterized protein</fullName>
    </submittedName>
</protein>
<name>A0A6H0XSH5_9PEZI</name>
<feature type="region of interest" description="Disordered" evidence="1">
    <location>
        <begin position="220"/>
        <end position="264"/>
    </location>
</feature>
<evidence type="ECO:0000313" key="4">
    <source>
        <dbReference type="Proteomes" id="UP000503462"/>
    </source>
</evidence>
<dbReference type="EMBL" id="CP051140">
    <property type="protein sequence ID" value="QIW97610.1"/>
    <property type="molecule type" value="Genomic_DNA"/>
</dbReference>
<feature type="transmembrane region" description="Helical" evidence="2">
    <location>
        <begin position="62"/>
        <end position="84"/>
    </location>
</feature>
<accession>A0A6H0XSH5</accession>
<feature type="transmembrane region" description="Helical" evidence="2">
    <location>
        <begin position="31"/>
        <end position="50"/>
    </location>
</feature>
<dbReference type="OrthoDB" id="2386090at2759"/>
<evidence type="ECO:0000256" key="2">
    <source>
        <dbReference type="SAM" id="Phobius"/>
    </source>
</evidence>
<keyword evidence="2" id="KW-1133">Transmembrane helix</keyword>
<keyword evidence="2" id="KW-0812">Transmembrane</keyword>
<dbReference type="AlphaFoldDB" id="A0A6H0XSH5"/>